<dbReference type="EMBL" id="JACGCM010000715">
    <property type="protein sequence ID" value="KAF6167754.1"/>
    <property type="molecule type" value="Genomic_DNA"/>
</dbReference>
<comment type="caution">
    <text evidence="2">The sequence shown here is derived from an EMBL/GenBank/DDBJ whole genome shotgun (WGS) entry which is preliminary data.</text>
</comment>
<keyword evidence="3" id="KW-1185">Reference proteome</keyword>
<name>A0A7J7NLA6_9MAGN</name>
<keyword evidence="1" id="KW-0175">Coiled coil</keyword>
<dbReference type="AlphaFoldDB" id="A0A7J7NLA6"/>
<feature type="coiled-coil region" evidence="1">
    <location>
        <begin position="293"/>
        <end position="356"/>
    </location>
</feature>
<reference evidence="2 3" key="1">
    <citation type="journal article" date="2020" name="IScience">
        <title>Genome Sequencing of the Endangered Kingdonia uniflora (Circaeasteraceae, Ranunculales) Reveals Potential Mechanisms of Evolutionary Specialization.</title>
        <authorList>
            <person name="Sun Y."/>
            <person name="Deng T."/>
            <person name="Zhang A."/>
            <person name="Moore M.J."/>
            <person name="Landis J.B."/>
            <person name="Lin N."/>
            <person name="Zhang H."/>
            <person name="Zhang X."/>
            <person name="Huang J."/>
            <person name="Zhang X."/>
            <person name="Sun H."/>
            <person name="Wang H."/>
        </authorList>
    </citation>
    <scope>NUCLEOTIDE SEQUENCE [LARGE SCALE GENOMIC DNA]</scope>
    <source>
        <strain evidence="2">TB1705</strain>
        <tissue evidence="2">Leaf</tissue>
    </source>
</reference>
<evidence type="ECO:0000313" key="2">
    <source>
        <dbReference type="EMBL" id="KAF6167754.1"/>
    </source>
</evidence>
<evidence type="ECO:0000313" key="3">
    <source>
        <dbReference type="Proteomes" id="UP000541444"/>
    </source>
</evidence>
<gene>
    <name evidence="2" type="ORF">GIB67_027532</name>
</gene>
<feature type="coiled-coil region" evidence="1">
    <location>
        <begin position="57"/>
        <end position="86"/>
    </location>
</feature>
<protein>
    <submittedName>
        <fullName evidence="2">Uncharacterized protein</fullName>
    </submittedName>
</protein>
<accession>A0A7J7NLA6</accession>
<proteinExistence type="predicted"/>
<sequence>MLKALPTSGTIGSGERRPAAVDDLKEVKERARLAALHGEENTSKMVARLVKGTWLSIEEEKYELKKEKIELEKKLARARTDALKEAKQLDALKASHAVAIYQLQVEARVNLDEMVEVRGRLGRHLMLKGYSEVEVKTVKADTYVEEGDDDEVEVVGVVDGLDGVSHLTVFDNQGDDTEHPEGDNEKALREMSLKLKDLESGHAREKKISTALLSAQAELQIELDSARSREDDVLEYNREFADELDRMREANENREDQHIKVHFKLVEVTQAVFDLNHKVEEKDAEIGKGLKELAEMTEDAAKLQSQVDALMVKSLPAKDMEFQEMQQRCNDLNEWVARLKTVLEQATVRAKKAEARERPGGSRNEVNAHLV</sequence>
<dbReference type="Proteomes" id="UP000541444">
    <property type="component" value="Unassembled WGS sequence"/>
</dbReference>
<organism evidence="2 3">
    <name type="scientific">Kingdonia uniflora</name>
    <dbReference type="NCBI Taxonomy" id="39325"/>
    <lineage>
        <taxon>Eukaryota</taxon>
        <taxon>Viridiplantae</taxon>
        <taxon>Streptophyta</taxon>
        <taxon>Embryophyta</taxon>
        <taxon>Tracheophyta</taxon>
        <taxon>Spermatophyta</taxon>
        <taxon>Magnoliopsida</taxon>
        <taxon>Ranunculales</taxon>
        <taxon>Circaeasteraceae</taxon>
        <taxon>Kingdonia</taxon>
    </lineage>
</organism>
<evidence type="ECO:0000256" key="1">
    <source>
        <dbReference type="SAM" id="Coils"/>
    </source>
</evidence>